<evidence type="ECO:0000313" key="1">
    <source>
        <dbReference type="EMBL" id="GAA2240725.1"/>
    </source>
</evidence>
<dbReference type="RefSeq" id="WP_259480045.1">
    <property type="nucleotide sequence ID" value="NZ_BAAAQY010000008.1"/>
</dbReference>
<dbReference type="InterPro" id="IPR006311">
    <property type="entry name" value="TAT_signal"/>
</dbReference>
<dbReference type="EMBL" id="BAAAQY010000008">
    <property type="protein sequence ID" value="GAA2240725.1"/>
    <property type="molecule type" value="Genomic_DNA"/>
</dbReference>
<proteinExistence type="predicted"/>
<evidence type="ECO:0000313" key="2">
    <source>
        <dbReference type="Proteomes" id="UP001500929"/>
    </source>
</evidence>
<name>A0ABN3DSJ5_9MICO</name>
<sequence>MDTPEPLGPDAPPATLPAGGVSRRTVVASAAWSVPVIAAAVAAPMAAASVPPREFAIESSFGVGWYPVTQGQTSSGALQYDADAGDKYFRVTGTQPGDVVSNVFFQALISVGWPALTFVALPGSNGDWTTLAATGATETVNGVSYRVYQSTYTPPVVATGATTSIPVDFFFRASSPYYANQTAITRRFASVAGTTVALVRNPAAINNTNVLLSSAPTP</sequence>
<gene>
    <name evidence="1" type="ORF">GCM10009851_27640</name>
</gene>
<organism evidence="1 2">
    <name type="scientific">Herbiconiux moechotypicola</name>
    <dbReference type="NCBI Taxonomy" id="637393"/>
    <lineage>
        <taxon>Bacteria</taxon>
        <taxon>Bacillati</taxon>
        <taxon>Actinomycetota</taxon>
        <taxon>Actinomycetes</taxon>
        <taxon>Micrococcales</taxon>
        <taxon>Microbacteriaceae</taxon>
        <taxon>Herbiconiux</taxon>
    </lineage>
</organism>
<dbReference type="PROSITE" id="PS51318">
    <property type="entry name" value="TAT"/>
    <property type="match status" value="1"/>
</dbReference>
<comment type="caution">
    <text evidence="1">The sequence shown here is derived from an EMBL/GenBank/DDBJ whole genome shotgun (WGS) entry which is preliminary data.</text>
</comment>
<dbReference type="Proteomes" id="UP001500929">
    <property type="component" value="Unassembled WGS sequence"/>
</dbReference>
<accession>A0ABN3DSJ5</accession>
<protein>
    <submittedName>
        <fullName evidence="1">Uncharacterized protein</fullName>
    </submittedName>
</protein>
<reference evidence="1 2" key="1">
    <citation type="journal article" date="2019" name="Int. J. Syst. Evol. Microbiol.">
        <title>The Global Catalogue of Microorganisms (GCM) 10K type strain sequencing project: providing services to taxonomists for standard genome sequencing and annotation.</title>
        <authorList>
            <consortium name="The Broad Institute Genomics Platform"/>
            <consortium name="The Broad Institute Genome Sequencing Center for Infectious Disease"/>
            <person name="Wu L."/>
            <person name="Ma J."/>
        </authorList>
    </citation>
    <scope>NUCLEOTIDE SEQUENCE [LARGE SCALE GENOMIC DNA]</scope>
    <source>
        <strain evidence="1 2">JCM 16117</strain>
    </source>
</reference>
<keyword evidence="2" id="KW-1185">Reference proteome</keyword>